<evidence type="ECO:0000256" key="7">
    <source>
        <dbReference type="ARBA" id="ARBA00047872"/>
    </source>
</evidence>
<keyword evidence="4 8" id="KW-0547">Nucleotide-binding</keyword>
<feature type="domain" description="Aspartate/glutamate/uridylate kinase" evidence="11">
    <location>
        <begin position="3"/>
        <end position="279"/>
    </location>
</feature>
<dbReference type="NCBIfam" id="TIGR00657">
    <property type="entry name" value="asp_kinases"/>
    <property type="match status" value="1"/>
</dbReference>
<evidence type="ECO:0000256" key="10">
    <source>
        <dbReference type="RuleBase" id="RU004249"/>
    </source>
</evidence>
<keyword evidence="3 9" id="KW-0808">Transferase</keyword>
<dbReference type="Proteomes" id="UP000293562">
    <property type="component" value="Unassembled WGS sequence"/>
</dbReference>
<dbReference type="GO" id="GO:0005524">
    <property type="term" value="F:ATP binding"/>
    <property type="evidence" value="ECO:0007669"/>
    <property type="project" value="UniProtKB-KW"/>
</dbReference>
<evidence type="ECO:0000256" key="3">
    <source>
        <dbReference type="ARBA" id="ARBA00022679"/>
    </source>
</evidence>
<dbReference type="EMBL" id="SHKN01000006">
    <property type="protein sequence ID" value="RZT91271.1"/>
    <property type="molecule type" value="Genomic_DNA"/>
</dbReference>
<keyword evidence="6 8" id="KW-0067">ATP-binding</keyword>
<comment type="caution">
    <text evidence="12">The sequence shown here is derived from an EMBL/GenBank/DDBJ whole genome shotgun (WGS) entry which is preliminary data.</text>
</comment>
<gene>
    <name evidence="12" type="ORF">EV201_3277</name>
</gene>
<dbReference type="InterPro" id="IPR036393">
    <property type="entry name" value="AceGlu_kinase-like_sf"/>
</dbReference>
<organism evidence="12 13">
    <name type="scientific">Ancylomarina subtilis</name>
    <dbReference type="NCBI Taxonomy" id="1639035"/>
    <lineage>
        <taxon>Bacteria</taxon>
        <taxon>Pseudomonadati</taxon>
        <taxon>Bacteroidota</taxon>
        <taxon>Bacteroidia</taxon>
        <taxon>Marinilabiliales</taxon>
        <taxon>Marinifilaceae</taxon>
        <taxon>Ancylomarina</taxon>
    </lineage>
</organism>
<comment type="pathway">
    <text evidence="10">Amino-acid biosynthesis; L-methionine biosynthesis via de novo pathway; L-homoserine from L-aspartate: step 1/3.</text>
</comment>
<dbReference type="InterPro" id="IPR005260">
    <property type="entry name" value="Asp_kin_monofn"/>
</dbReference>
<dbReference type="Gene3D" id="1.20.120.1320">
    <property type="entry name" value="Aspartokinase, catalytic domain"/>
    <property type="match status" value="1"/>
</dbReference>
<dbReference type="InterPro" id="IPR042199">
    <property type="entry name" value="AsparK_Bifunc_asparK/hSer_DH"/>
</dbReference>
<proteinExistence type="inferred from homology"/>
<comment type="pathway">
    <text evidence="1 10">Amino-acid biosynthesis; L-lysine biosynthesis via DAP pathway; (S)-tetrahydrodipicolinate from L-aspartate: step 1/4.</text>
</comment>
<evidence type="ECO:0000256" key="8">
    <source>
        <dbReference type="PIRSR" id="PIRSR000726-1"/>
    </source>
</evidence>
<comment type="catalytic activity">
    <reaction evidence="7 9">
        <text>L-aspartate + ATP = 4-phospho-L-aspartate + ADP</text>
        <dbReference type="Rhea" id="RHEA:23776"/>
        <dbReference type="ChEBI" id="CHEBI:29991"/>
        <dbReference type="ChEBI" id="CHEBI:30616"/>
        <dbReference type="ChEBI" id="CHEBI:57535"/>
        <dbReference type="ChEBI" id="CHEBI:456216"/>
        <dbReference type="EC" id="2.7.2.4"/>
    </reaction>
</comment>
<dbReference type="EC" id="2.7.2.4" evidence="9"/>
<feature type="binding site" evidence="8">
    <location>
        <position position="42"/>
    </location>
    <ligand>
        <name>substrate</name>
    </ligand>
</feature>
<comment type="pathway">
    <text evidence="10">Amino-acid biosynthesis; L-threonine biosynthesis; L-threonine from L-aspartate: step 1/5.</text>
</comment>
<dbReference type="CDD" id="cd04243">
    <property type="entry name" value="AAK_AK-HSDH-like"/>
    <property type="match status" value="1"/>
</dbReference>
<dbReference type="InterPro" id="IPR001341">
    <property type="entry name" value="Asp_kinase"/>
</dbReference>
<dbReference type="GO" id="GO:0005829">
    <property type="term" value="C:cytosol"/>
    <property type="evidence" value="ECO:0007669"/>
    <property type="project" value="TreeGrafter"/>
</dbReference>
<sequence length="421" mass="48112">MDVFKFGGASVNSAEGVMNFFKIVQSYKNESLIVVSAMGKTTNALEEIVANFFNKKNDLVLKQFNEIKTYHLDIINTLFAKTETASISKIEKLFDELSAYLQKPASLNYEFEYDQIVAYGELLSTKIISEYLKCNGINNQWIDIRRYLKTNDTFGEAKVDWALSRQLLPKAFTFQDTFMYITQGFIGGTSSNLTTTLGREGSDYTAAILANILDAEEVSIWKDVPGVMNADPKWIPEAKQLKRISYQEAIELAFFGAKVIHPKTIQPLREKSIPMYVKSFINYFDQGTLVSEASIEKTGKIPIFIQKEKQRLISIRPKDYSFVIEENLGPIFSLIAKYRLKVNLTQNSAISFSLCVDNSKNIDKLIEALKVDYEVRYNENLELITIRHYDIDSIKQMTDDRTILLEQKSRDTAQYVLESKS</sequence>
<accession>A0A4Q7V495</accession>
<feature type="binding site" evidence="8">
    <location>
        <begin position="258"/>
        <end position="259"/>
    </location>
    <ligand>
        <name>ATP</name>
        <dbReference type="ChEBI" id="CHEBI:30616"/>
    </ligand>
</feature>
<dbReference type="GO" id="GO:0009090">
    <property type="term" value="P:homoserine biosynthetic process"/>
    <property type="evidence" value="ECO:0007669"/>
    <property type="project" value="TreeGrafter"/>
</dbReference>
<evidence type="ECO:0000313" key="13">
    <source>
        <dbReference type="Proteomes" id="UP000293562"/>
    </source>
</evidence>
<feature type="binding site" evidence="8">
    <location>
        <begin position="5"/>
        <end position="8"/>
    </location>
    <ligand>
        <name>ATP</name>
        <dbReference type="ChEBI" id="CHEBI:30616"/>
    </ligand>
</feature>
<evidence type="ECO:0000256" key="1">
    <source>
        <dbReference type="ARBA" id="ARBA00004766"/>
    </source>
</evidence>
<evidence type="ECO:0000259" key="11">
    <source>
        <dbReference type="Pfam" id="PF00696"/>
    </source>
</evidence>
<evidence type="ECO:0000313" key="12">
    <source>
        <dbReference type="EMBL" id="RZT91271.1"/>
    </source>
</evidence>
<dbReference type="PIRSF" id="PIRSF000726">
    <property type="entry name" value="Asp_kin"/>
    <property type="match status" value="1"/>
</dbReference>
<dbReference type="UniPathway" id="UPA00034">
    <property type="reaction ID" value="UER00015"/>
</dbReference>
<comment type="similarity">
    <text evidence="2 9">Belongs to the aspartokinase family.</text>
</comment>
<dbReference type="PANTHER" id="PTHR21499">
    <property type="entry name" value="ASPARTATE KINASE"/>
    <property type="match status" value="1"/>
</dbReference>
<dbReference type="SUPFAM" id="SSF53633">
    <property type="entry name" value="Carbamate kinase-like"/>
    <property type="match status" value="1"/>
</dbReference>
<dbReference type="Gene3D" id="3.40.1160.10">
    <property type="entry name" value="Acetylglutamate kinase-like"/>
    <property type="match status" value="1"/>
</dbReference>
<keyword evidence="10" id="KW-0028">Amino-acid biosynthesis</keyword>
<dbReference type="PANTHER" id="PTHR21499:SF59">
    <property type="entry name" value="ASPARTOKINASE"/>
    <property type="match status" value="1"/>
</dbReference>
<dbReference type="GO" id="GO:0009088">
    <property type="term" value="P:threonine biosynthetic process"/>
    <property type="evidence" value="ECO:0007669"/>
    <property type="project" value="UniProtKB-UniPathway"/>
</dbReference>
<dbReference type="UniPathway" id="UPA00051">
    <property type="reaction ID" value="UER00462"/>
</dbReference>
<evidence type="ECO:0000256" key="2">
    <source>
        <dbReference type="ARBA" id="ARBA00010122"/>
    </source>
</evidence>
<dbReference type="GO" id="GO:0004072">
    <property type="term" value="F:aspartate kinase activity"/>
    <property type="evidence" value="ECO:0007669"/>
    <property type="project" value="UniProtKB-EC"/>
</dbReference>
<keyword evidence="5 9" id="KW-0418">Kinase</keyword>
<name>A0A4Q7V495_9BACT</name>
<reference evidence="12 13" key="1">
    <citation type="submission" date="2019-02" db="EMBL/GenBank/DDBJ databases">
        <title>Genomic Encyclopedia of Type Strains, Phase IV (KMG-IV): sequencing the most valuable type-strain genomes for metagenomic binning, comparative biology and taxonomic classification.</title>
        <authorList>
            <person name="Goeker M."/>
        </authorList>
    </citation>
    <scope>NUCLEOTIDE SEQUENCE [LARGE SCALE GENOMIC DNA]</scope>
    <source>
        <strain evidence="12 13">DSM 28825</strain>
    </source>
</reference>
<dbReference type="UniPathway" id="UPA00050">
    <property type="reaction ID" value="UER00461"/>
</dbReference>
<protein>
    <recommendedName>
        <fullName evidence="9">Aspartokinase</fullName>
        <ecNumber evidence="9">2.7.2.4</ecNumber>
    </recommendedName>
</protein>
<dbReference type="InterPro" id="IPR001048">
    <property type="entry name" value="Asp/Glu/Uridylate_kinase"/>
</dbReference>
<dbReference type="RefSeq" id="WP_130308621.1">
    <property type="nucleotide sequence ID" value="NZ_SHKN01000006.1"/>
</dbReference>
<dbReference type="Pfam" id="PF00696">
    <property type="entry name" value="AA_kinase"/>
    <property type="match status" value="1"/>
</dbReference>
<evidence type="ECO:0000256" key="5">
    <source>
        <dbReference type="ARBA" id="ARBA00022777"/>
    </source>
</evidence>
<dbReference type="Gene3D" id="3.30.70.260">
    <property type="match status" value="2"/>
</dbReference>
<feature type="binding site" evidence="8">
    <location>
        <position position="121"/>
    </location>
    <ligand>
        <name>substrate</name>
    </ligand>
</feature>
<keyword evidence="13" id="KW-1185">Reference proteome</keyword>
<dbReference type="OrthoDB" id="9799110at2"/>
<dbReference type="GO" id="GO:0009089">
    <property type="term" value="P:lysine biosynthetic process via diaminopimelate"/>
    <property type="evidence" value="ECO:0007669"/>
    <property type="project" value="UniProtKB-UniPathway"/>
</dbReference>
<evidence type="ECO:0000256" key="4">
    <source>
        <dbReference type="ARBA" id="ARBA00022741"/>
    </source>
</evidence>
<dbReference type="AlphaFoldDB" id="A0A4Q7V495"/>
<evidence type="ECO:0000256" key="9">
    <source>
        <dbReference type="RuleBase" id="RU003448"/>
    </source>
</evidence>
<evidence type="ECO:0000256" key="6">
    <source>
        <dbReference type="ARBA" id="ARBA00022840"/>
    </source>
</evidence>